<dbReference type="Proteomes" id="UP001273505">
    <property type="component" value="Unassembled WGS sequence"/>
</dbReference>
<evidence type="ECO:0000256" key="1">
    <source>
        <dbReference type="SAM" id="SignalP"/>
    </source>
</evidence>
<feature type="chain" id="PRO_5046000828" description="Peptidase S74 domain-containing protein" evidence="1">
    <location>
        <begin position="26"/>
        <end position="528"/>
    </location>
</feature>
<accession>A0ABU4RVU6</accession>
<dbReference type="EMBL" id="JAXAFO010000008">
    <property type="protein sequence ID" value="MDX6848998.1"/>
    <property type="molecule type" value="Genomic_DNA"/>
</dbReference>
<evidence type="ECO:0000313" key="2">
    <source>
        <dbReference type="EMBL" id="MDX6848998.1"/>
    </source>
</evidence>
<sequence length="528" mass="56968">MNAYKKFQLTIFAAVIAATCSWSNAEETSLFESQILNESLAFAPKSVAGIDAEVDLIIKGPEGFYLRKSFQSGMPVEFVPAVMVEGGMPDGTYRYELQVMGIYGVTRDRNSDQPVDSQPLQGHSGTFSVVGGQIVNPNVEESPYKPAGFRASKVAVTETIELDVTAEQTFVQDVEIQGSLCVGTDCTSSENFGFDTLRLKENNLRIKFDDTSTSASFPNHDWQLTANDSGNGGANKFSIDNITTGKTPLTVVGNAPTNSLYISDAGNIGMGTSTPVVQAHMRDGNTPALRLEQDGSSGFTPQSWDVAGNETNFFIRDVTNGSKLPFRIKPNAPNDSIFVAADGDVGLGTDGPDTKLHVRGTSGSTAAKIEEASGTVADRTLLTMTNNGGGRIHFEDNSANDNDWVIATTGSELIRFTKVGSGGAEFELDGAGNITITGTLTTASNVYPDYVFKDGYALMPIREVEAFILENGHLPNIRPADEIIRDGLDLTEGHVKMMEKVEELTLYTIEQQKLIDELRSRLDELEDS</sequence>
<feature type="signal peptide" evidence="1">
    <location>
        <begin position="1"/>
        <end position="25"/>
    </location>
</feature>
<organism evidence="2 3">
    <name type="scientific">Gilvimarinus gilvus</name>
    <dbReference type="NCBI Taxonomy" id="3058038"/>
    <lineage>
        <taxon>Bacteria</taxon>
        <taxon>Pseudomonadati</taxon>
        <taxon>Pseudomonadota</taxon>
        <taxon>Gammaproteobacteria</taxon>
        <taxon>Cellvibrionales</taxon>
        <taxon>Cellvibrionaceae</taxon>
        <taxon>Gilvimarinus</taxon>
    </lineage>
</organism>
<evidence type="ECO:0000313" key="3">
    <source>
        <dbReference type="Proteomes" id="UP001273505"/>
    </source>
</evidence>
<gene>
    <name evidence="2" type="ORF">SCD92_06475</name>
</gene>
<name>A0ABU4RVU6_9GAMM</name>
<evidence type="ECO:0008006" key="4">
    <source>
        <dbReference type="Google" id="ProtNLM"/>
    </source>
</evidence>
<protein>
    <recommendedName>
        <fullName evidence="4">Peptidase S74 domain-containing protein</fullName>
    </recommendedName>
</protein>
<dbReference type="RefSeq" id="WP_302723490.1">
    <property type="nucleotide sequence ID" value="NZ_JAULRU010000617.1"/>
</dbReference>
<comment type="caution">
    <text evidence="2">The sequence shown here is derived from an EMBL/GenBank/DDBJ whole genome shotgun (WGS) entry which is preliminary data.</text>
</comment>
<proteinExistence type="predicted"/>
<keyword evidence="3" id="KW-1185">Reference proteome</keyword>
<keyword evidence="1" id="KW-0732">Signal</keyword>
<reference evidence="2 3" key="1">
    <citation type="submission" date="2023-11" db="EMBL/GenBank/DDBJ databases">
        <title>Gilvimarinus fulvus sp. nov., isolated from the surface of Kelp.</title>
        <authorList>
            <person name="Sun Y.Y."/>
            <person name="Gong Y."/>
            <person name="Du Z.J."/>
        </authorList>
    </citation>
    <scope>NUCLEOTIDE SEQUENCE [LARGE SCALE GENOMIC DNA]</scope>
    <source>
        <strain evidence="2 3">SDUM040013</strain>
    </source>
</reference>